<sequence>MHLSDLKHLPVTELVEKAIANEIDGANRLRKQDLIFALLKNQAKKGESIFGDGTLEVLPDGFGFLRSPDSSYLAGPDDIYVSPSQIRRFNLHTGDSIEGEIRTPKDGERYFALVKVDKVNGGPPENAKHKILFENLTPLFPTERLVLERDIRAEENITSRVIDLIAPIGKGQRGLLVAPPKSGKTVMLQNLAHAITANHPEVELIVLLIDERPEEVTEMTRSVRGEVVSSTFDEPATRHVQVAEMVIEKAKRLVEHKKDVVILLDSITRLARAYNTVIPASGKVLTGGVDSNALQRPKRFFGAARNVEEGGSLTIIATALIDTGSRMDDVIYEEFKGTGNMEIHLDRRMAEKRIFPAININRSGTRREELLIPQDQLQRIWVLRKLLYPMDDLEAMEFLQDKMRATKNNLAFFDSMRR</sequence>
<dbReference type="InterPro" id="IPR036269">
    <property type="entry name" value="Rho_N_sf"/>
</dbReference>
<keyword evidence="1 9" id="KW-0806">Transcription termination</keyword>
<dbReference type="GO" id="GO:0006353">
    <property type="term" value="P:DNA-templated transcription termination"/>
    <property type="evidence" value="ECO:0007669"/>
    <property type="project" value="UniProtKB-UniRule"/>
</dbReference>
<keyword evidence="2 9" id="KW-0547">Nucleotide-binding</keyword>
<keyword evidence="14" id="KW-1185">Reference proteome</keyword>
<dbReference type="InterPro" id="IPR041703">
    <property type="entry name" value="Rho_factor_ATP-bd"/>
</dbReference>
<evidence type="ECO:0000256" key="10">
    <source>
        <dbReference type="NCBIfam" id="TIGR00767"/>
    </source>
</evidence>
<dbReference type="NCBIfam" id="NF006886">
    <property type="entry name" value="PRK09376.1"/>
    <property type="match status" value="1"/>
</dbReference>
<dbReference type="GO" id="GO:0016787">
    <property type="term" value="F:hydrolase activity"/>
    <property type="evidence" value="ECO:0007669"/>
    <property type="project" value="UniProtKB-KW"/>
</dbReference>
<keyword evidence="8 9" id="KW-0804">Transcription</keyword>
<evidence type="ECO:0000256" key="4">
    <source>
        <dbReference type="ARBA" id="ARBA00022806"/>
    </source>
</evidence>
<evidence type="ECO:0000313" key="13">
    <source>
        <dbReference type="EMBL" id="EEG08042.1"/>
    </source>
</evidence>
<dbReference type="SUPFAM" id="SSF52540">
    <property type="entry name" value="P-loop containing nucleoside triphosphate hydrolases"/>
    <property type="match status" value="1"/>
</dbReference>
<comment type="function">
    <text evidence="9">Facilitates transcription termination by a mechanism that involves Rho binding to the nascent RNA, activation of Rho's RNA-dependent ATPase activity, and release of the mRNA from the DNA template.</text>
</comment>
<gene>
    <name evidence="9" type="primary">rho</name>
    <name evidence="13" type="ORF">FuraDRAFT_2245</name>
</gene>
<proteinExistence type="inferred from homology"/>
<dbReference type="FunFam" id="2.40.50.140:FF:000010">
    <property type="entry name" value="Transcription termination factor Rho"/>
    <property type="match status" value="1"/>
</dbReference>
<dbReference type="Pfam" id="PF00006">
    <property type="entry name" value="ATP-synt_ab"/>
    <property type="match status" value="1"/>
</dbReference>
<dbReference type="NCBIfam" id="TIGR00767">
    <property type="entry name" value="rho"/>
    <property type="match status" value="1"/>
</dbReference>
<dbReference type="InterPro" id="IPR012340">
    <property type="entry name" value="NA-bd_OB-fold"/>
</dbReference>
<dbReference type="RefSeq" id="WP_008954265.1">
    <property type="nucleotide sequence ID" value="NZ_ACIS01000006.1"/>
</dbReference>
<dbReference type="SUPFAM" id="SSF50249">
    <property type="entry name" value="Nucleic acid-binding proteins"/>
    <property type="match status" value="1"/>
</dbReference>
<keyword evidence="4 9" id="KW-0347">Helicase</keyword>
<dbReference type="PROSITE" id="PS51856">
    <property type="entry name" value="RHO_RNA_BD"/>
    <property type="match status" value="1"/>
</dbReference>
<dbReference type="Gene3D" id="1.10.720.10">
    <property type="match status" value="1"/>
</dbReference>
<dbReference type="InterPro" id="IPR027417">
    <property type="entry name" value="P-loop_NTPase"/>
</dbReference>
<dbReference type="CDD" id="cd01128">
    <property type="entry name" value="rho_factor_C"/>
    <property type="match status" value="1"/>
</dbReference>
<feature type="domain" description="Rho RNA-BD" evidence="12">
    <location>
        <begin position="48"/>
        <end position="123"/>
    </location>
</feature>
<dbReference type="GO" id="GO:0008186">
    <property type="term" value="F:ATP-dependent activity, acting on RNA"/>
    <property type="evidence" value="ECO:0007669"/>
    <property type="project" value="UniProtKB-UniRule"/>
</dbReference>
<dbReference type="EMBL" id="ACIS01000006">
    <property type="protein sequence ID" value="EEG08042.1"/>
    <property type="molecule type" value="Genomic_DNA"/>
</dbReference>
<keyword evidence="3 9" id="KW-0378">Hydrolase</keyword>
<dbReference type="CDD" id="cd04459">
    <property type="entry name" value="Rho_CSD"/>
    <property type="match status" value="1"/>
</dbReference>
<keyword evidence="6 9" id="KW-0694">RNA-binding</keyword>
<keyword evidence="5 9" id="KW-0067">ATP-binding</keyword>
<comment type="similarity">
    <text evidence="9 11">Belongs to the Rho family.</text>
</comment>
<evidence type="ECO:0000256" key="2">
    <source>
        <dbReference type="ARBA" id="ARBA00022741"/>
    </source>
</evidence>
<evidence type="ECO:0000256" key="8">
    <source>
        <dbReference type="ARBA" id="ARBA00023163"/>
    </source>
</evidence>
<dbReference type="Proteomes" id="UP000003165">
    <property type="component" value="Unassembled WGS sequence"/>
</dbReference>
<dbReference type="PANTHER" id="PTHR46425:SF1">
    <property type="entry name" value="TRANSCRIPTION TERMINATION FACTOR RHO"/>
    <property type="match status" value="1"/>
</dbReference>
<dbReference type="PANTHER" id="PTHR46425">
    <property type="entry name" value="TRANSCRIPTION TERMINATION FACTOR RHO"/>
    <property type="match status" value="1"/>
</dbReference>
<dbReference type="SUPFAM" id="SSF68912">
    <property type="entry name" value="Rho N-terminal domain-like"/>
    <property type="match status" value="1"/>
</dbReference>
<organism evidence="13 14">
    <name type="scientific">Pseudogulbenkiania ferrooxidans 2002</name>
    <dbReference type="NCBI Taxonomy" id="279714"/>
    <lineage>
        <taxon>Bacteria</taxon>
        <taxon>Pseudomonadati</taxon>
        <taxon>Pseudomonadota</taxon>
        <taxon>Betaproteobacteria</taxon>
        <taxon>Neisseriales</taxon>
        <taxon>Chromobacteriaceae</taxon>
        <taxon>Pseudogulbenkiania</taxon>
    </lineage>
</organism>
<dbReference type="SMART" id="SM00357">
    <property type="entry name" value="CSP"/>
    <property type="match status" value="1"/>
</dbReference>
<dbReference type="GO" id="GO:0003723">
    <property type="term" value="F:RNA binding"/>
    <property type="evidence" value="ECO:0007669"/>
    <property type="project" value="UniProtKB-UniRule"/>
</dbReference>
<dbReference type="SMART" id="SM00382">
    <property type="entry name" value="AAA"/>
    <property type="match status" value="1"/>
</dbReference>
<evidence type="ECO:0000256" key="11">
    <source>
        <dbReference type="PROSITE-ProRule" id="PRU01203"/>
    </source>
</evidence>
<dbReference type="Pfam" id="PF07497">
    <property type="entry name" value="Rho_RNA_bind"/>
    <property type="match status" value="1"/>
</dbReference>
<accession>B9Z4G0</accession>
<reference evidence="13 14" key="1">
    <citation type="submission" date="2009-02" db="EMBL/GenBank/DDBJ databases">
        <title>Sequencing of the draft genome and assembly of Lutiella nitroferrum 2002.</title>
        <authorList>
            <consortium name="US DOE Joint Genome Institute (JGI-PGF)"/>
            <person name="Lucas S."/>
            <person name="Copeland A."/>
            <person name="Lapidus A."/>
            <person name="Glavina del Rio T."/>
            <person name="Tice H."/>
            <person name="Bruce D."/>
            <person name="Goodwin L."/>
            <person name="Pitluck S."/>
            <person name="Larimer F."/>
            <person name="Land M.L."/>
            <person name="Hauser L."/>
            <person name="Coates J.D."/>
        </authorList>
    </citation>
    <scope>NUCLEOTIDE SEQUENCE [LARGE SCALE GENOMIC DNA]</scope>
    <source>
        <strain evidence="13 14">2002</strain>
    </source>
</reference>
<dbReference type="Pfam" id="PF07498">
    <property type="entry name" value="Rho_N"/>
    <property type="match status" value="1"/>
</dbReference>
<dbReference type="InterPro" id="IPR000194">
    <property type="entry name" value="ATPase_F1/V1/A1_a/bsu_nucl-bd"/>
</dbReference>
<comment type="subunit">
    <text evidence="9">Homohexamer. The homohexamer assembles into an open ring structure.</text>
</comment>
<dbReference type="GO" id="GO:0005524">
    <property type="term" value="F:ATP binding"/>
    <property type="evidence" value="ECO:0007669"/>
    <property type="project" value="UniProtKB-UniRule"/>
</dbReference>
<evidence type="ECO:0000256" key="1">
    <source>
        <dbReference type="ARBA" id="ARBA00022472"/>
    </source>
</evidence>
<dbReference type="InterPro" id="IPR003593">
    <property type="entry name" value="AAA+_ATPase"/>
</dbReference>
<dbReference type="AlphaFoldDB" id="B9Z4G0"/>
<dbReference type="EC" id="3.6.4.-" evidence="9 10"/>
<feature type="binding site" evidence="9">
    <location>
        <begin position="169"/>
        <end position="174"/>
    </location>
    <ligand>
        <name>ATP</name>
        <dbReference type="ChEBI" id="CHEBI:30616"/>
    </ligand>
</feature>
<dbReference type="InterPro" id="IPR011129">
    <property type="entry name" value="CSD"/>
</dbReference>
<comment type="caution">
    <text evidence="9">Lacks conserved residue(s) required for the propagation of feature annotation.</text>
</comment>
<feature type="binding site" evidence="9">
    <location>
        <begin position="181"/>
        <end position="186"/>
    </location>
    <ligand>
        <name>ATP</name>
        <dbReference type="ChEBI" id="CHEBI:30616"/>
    </ligand>
</feature>
<evidence type="ECO:0000256" key="9">
    <source>
        <dbReference type="HAMAP-Rule" id="MF_01884"/>
    </source>
</evidence>
<evidence type="ECO:0000259" key="12">
    <source>
        <dbReference type="PROSITE" id="PS51856"/>
    </source>
</evidence>
<dbReference type="SMART" id="SM00959">
    <property type="entry name" value="Rho_N"/>
    <property type="match status" value="1"/>
</dbReference>
<protein>
    <recommendedName>
        <fullName evidence="9 10">Transcription termination factor Rho</fullName>
        <ecNumber evidence="9 10">3.6.4.-</ecNumber>
    </recommendedName>
    <alternativeName>
        <fullName evidence="9">ATP-dependent helicase Rho</fullName>
    </alternativeName>
</protein>
<dbReference type="GO" id="GO:0005829">
    <property type="term" value="C:cytosol"/>
    <property type="evidence" value="ECO:0007669"/>
    <property type="project" value="UniProtKB-ARBA"/>
</dbReference>
<evidence type="ECO:0000256" key="6">
    <source>
        <dbReference type="ARBA" id="ARBA00022884"/>
    </source>
</evidence>
<evidence type="ECO:0000256" key="5">
    <source>
        <dbReference type="ARBA" id="ARBA00022840"/>
    </source>
</evidence>
<dbReference type="eggNOG" id="COG1158">
    <property type="taxonomic scope" value="Bacteria"/>
</dbReference>
<evidence type="ECO:0000256" key="7">
    <source>
        <dbReference type="ARBA" id="ARBA00023015"/>
    </source>
</evidence>
<dbReference type="GO" id="GO:0004386">
    <property type="term" value="F:helicase activity"/>
    <property type="evidence" value="ECO:0007669"/>
    <property type="project" value="UniProtKB-UniRule"/>
</dbReference>
<dbReference type="Gene3D" id="2.40.50.140">
    <property type="entry name" value="Nucleic acid-binding proteins"/>
    <property type="match status" value="1"/>
</dbReference>
<dbReference type="HAMAP" id="MF_01884">
    <property type="entry name" value="Rho"/>
    <property type="match status" value="1"/>
</dbReference>
<dbReference type="InterPro" id="IPR011113">
    <property type="entry name" value="Rho_RNA-bd"/>
</dbReference>
<comment type="caution">
    <text evidence="13">The sequence shown here is derived from an EMBL/GenBank/DDBJ whole genome shotgun (WGS) entry which is preliminary data.</text>
</comment>
<dbReference type="InterPro" id="IPR004665">
    <property type="entry name" value="Term_rho"/>
</dbReference>
<dbReference type="Gene3D" id="3.40.50.300">
    <property type="entry name" value="P-loop containing nucleotide triphosphate hydrolases"/>
    <property type="match status" value="1"/>
</dbReference>
<dbReference type="InterPro" id="IPR011112">
    <property type="entry name" value="Rho-like_N"/>
</dbReference>
<dbReference type="FunFam" id="3.40.50.300:FF:000072">
    <property type="entry name" value="Transcription termination factor Rho"/>
    <property type="match status" value="1"/>
</dbReference>
<evidence type="ECO:0000313" key="14">
    <source>
        <dbReference type="Proteomes" id="UP000003165"/>
    </source>
</evidence>
<evidence type="ECO:0000256" key="3">
    <source>
        <dbReference type="ARBA" id="ARBA00022801"/>
    </source>
</evidence>
<feature type="binding site" evidence="9">
    <location>
        <position position="212"/>
    </location>
    <ligand>
        <name>ATP</name>
        <dbReference type="ChEBI" id="CHEBI:30616"/>
    </ligand>
</feature>
<name>B9Z4G0_9NEIS</name>
<keyword evidence="7 9" id="KW-0805">Transcription regulation</keyword>